<dbReference type="InterPro" id="IPR058840">
    <property type="entry name" value="AAA_SelU"/>
</dbReference>
<dbReference type="SUPFAM" id="SSF52821">
    <property type="entry name" value="Rhodanese/Cell cycle control phosphatase"/>
    <property type="match status" value="1"/>
</dbReference>
<dbReference type="Gene3D" id="3.40.250.10">
    <property type="entry name" value="Rhodanese-like domain"/>
    <property type="match status" value="1"/>
</dbReference>
<reference evidence="4" key="1">
    <citation type="journal article" date="2019" name="Int. J. Syst. Evol. Microbiol.">
        <title>The Global Catalogue of Microorganisms (GCM) 10K type strain sequencing project: providing services to taxonomists for standard genome sequencing and annotation.</title>
        <authorList>
            <consortium name="The Broad Institute Genomics Platform"/>
            <consortium name="The Broad Institute Genome Sequencing Center for Infectious Disease"/>
            <person name="Wu L."/>
            <person name="Ma J."/>
        </authorList>
    </citation>
    <scope>NUCLEOTIDE SEQUENCE [LARGE SCALE GENOMIC DNA]</scope>
    <source>
        <strain evidence="4">JCM 9731</strain>
    </source>
</reference>
<dbReference type="SUPFAM" id="SSF52540">
    <property type="entry name" value="P-loop containing nucleoside triphosphate hydrolases"/>
    <property type="match status" value="1"/>
</dbReference>
<name>A0ABP3FXD2_9BACI</name>
<dbReference type="RefSeq" id="WP_343798632.1">
    <property type="nucleotide sequence ID" value="NZ_BAAADJ010000021.1"/>
</dbReference>
<dbReference type="Pfam" id="PF26341">
    <property type="entry name" value="AAA_SelU"/>
    <property type="match status" value="1"/>
</dbReference>
<dbReference type="PROSITE" id="PS50206">
    <property type="entry name" value="RHODANESE_3"/>
    <property type="match status" value="1"/>
</dbReference>
<organism evidence="3 4">
    <name type="scientific">Bacillus carboniphilus</name>
    <dbReference type="NCBI Taxonomy" id="86663"/>
    <lineage>
        <taxon>Bacteria</taxon>
        <taxon>Bacillati</taxon>
        <taxon>Bacillota</taxon>
        <taxon>Bacilli</taxon>
        <taxon>Bacillales</taxon>
        <taxon>Bacillaceae</taxon>
        <taxon>Bacillus</taxon>
    </lineage>
</organism>
<dbReference type="InterPro" id="IPR017582">
    <property type="entry name" value="SelU"/>
</dbReference>
<dbReference type="InterPro" id="IPR036873">
    <property type="entry name" value="Rhodanese-like_dom_sf"/>
</dbReference>
<dbReference type="SMART" id="SM00450">
    <property type="entry name" value="RHOD"/>
    <property type="match status" value="1"/>
</dbReference>
<comment type="caution">
    <text evidence="3">The sequence shown here is derived from an EMBL/GenBank/DDBJ whole genome shotgun (WGS) entry which is preliminary data.</text>
</comment>
<dbReference type="PANTHER" id="PTHR30401">
    <property type="entry name" value="TRNA 2-SELENOURIDINE SYNTHASE"/>
    <property type="match status" value="1"/>
</dbReference>
<evidence type="ECO:0000259" key="2">
    <source>
        <dbReference type="PROSITE" id="PS50206"/>
    </source>
</evidence>
<keyword evidence="1" id="KW-0711">Selenium</keyword>
<accession>A0ABP3FXD2</accession>
<evidence type="ECO:0000313" key="4">
    <source>
        <dbReference type="Proteomes" id="UP001500782"/>
    </source>
</evidence>
<dbReference type="Pfam" id="PF00581">
    <property type="entry name" value="Rhodanese"/>
    <property type="match status" value="1"/>
</dbReference>
<dbReference type="Gene3D" id="3.40.50.300">
    <property type="entry name" value="P-loop containing nucleotide triphosphate hydrolases"/>
    <property type="match status" value="1"/>
</dbReference>
<feature type="domain" description="Rhodanese" evidence="2">
    <location>
        <begin position="12"/>
        <end position="134"/>
    </location>
</feature>
<dbReference type="InterPro" id="IPR001763">
    <property type="entry name" value="Rhodanese-like_dom"/>
</dbReference>
<evidence type="ECO:0000256" key="1">
    <source>
        <dbReference type="ARBA" id="ARBA00023266"/>
    </source>
</evidence>
<proteinExistence type="predicted"/>
<dbReference type="PANTHER" id="PTHR30401:SF0">
    <property type="entry name" value="TRNA 2-SELENOURIDINE SYNTHASE"/>
    <property type="match status" value="1"/>
</dbReference>
<dbReference type="NCBIfam" id="TIGR03167">
    <property type="entry name" value="tRNA_sel_U_synt"/>
    <property type="match status" value="1"/>
</dbReference>
<gene>
    <name evidence="3" type="primary">mnmH</name>
    <name evidence="3" type="ORF">GCM10008967_19610</name>
</gene>
<dbReference type="Proteomes" id="UP001500782">
    <property type="component" value="Unassembled WGS sequence"/>
</dbReference>
<sequence>MKECSLKDYLENKQKYIPIDIRSPIEFEEGHIFGAVNIPLFTNEERAQVGTTYKQKGKENAQWLGMKLVAPKIPTLLEEIKKHTNIEKLPLVYCFRGGLRSKSMAQFCNMAALPVTRLIGGYKEYRNYIVDKTEELLPTNAFVLHGLTGSGKTEILQNLTQRGLPVLDLESYAGHKGSLFGHIGQTVHTQKMFDAYLYQALENIQPHSYIIMEAESKRIGKSVQPDRLMELKQTATHIMITCSNENRVKRIVEEYILPYEQEEWFVETFEEILTILWKRMRGAPYWKEIKDSWDQRMYNQFVALLLEHYYDPKYIYKQKEYNQEGVLYSVDSDDIESAANDILNIIENNTIKTPI</sequence>
<protein>
    <submittedName>
        <fullName evidence="3">tRNA 2-selenouridine(34) synthase MnmH</fullName>
    </submittedName>
</protein>
<keyword evidence="4" id="KW-1185">Reference proteome</keyword>
<dbReference type="InterPro" id="IPR027417">
    <property type="entry name" value="P-loop_NTPase"/>
</dbReference>
<dbReference type="EMBL" id="BAAADJ010000021">
    <property type="protein sequence ID" value="GAA0329191.1"/>
    <property type="molecule type" value="Genomic_DNA"/>
</dbReference>
<evidence type="ECO:0000313" key="3">
    <source>
        <dbReference type="EMBL" id="GAA0329191.1"/>
    </source>
</evidence>
<dbReference type="NCBIfam" id="NF008750">
    <property type="entry name" value="PRK11784.1-2"/>
    <property type="match status" value="1"/>
</dbReference>